<accession>A0A9P0M9D4</accession>
<comment type="caution">
    <text evidence="2">The sequence shown here is derived from an EMBL/GenBank/DDBJ whole genome shotgun (WGS) entry which is preliminary data.</text>
</comment>
<evidence type="ECO:0000313" key="1">
    <source>
        <dbReference type="EMBL" id="CAH1989691.1"/>
    </source>
</evidence>
<protein>
    <submittedName>
        <fullName evidence="2">Uncharacterized protein</fullName>
    </submittedName>
</protein>
<organism evidence="2 3">
    <name type="scientific">Acanthoscelides obtectus</name>
    <name type="common">Bean weevil</name>
    <name type="synonym">Bruchus obtectus</name>
    <dbReference type="NCBI Taxonomy" id="200917"/>
    <lineage>
        <taxon>Eukaryota</taxon>
        <taxon>Metazoa</taxon>
        <taxon>Ecdysozoa</taxon>
        <taxon>Arthropoda</taxon>
        <taxon>Hexapoda</taxon>
        <taxon>Insecta</taxon>
        <taxon>Pterygota</taxon>
        <taxon>Neoptera</taxon>
        <taxon>Endopterygota</taxon>
        <taxon>Coleoptera</taxon>
        <taxon>Polyphaga</taxon>
        <taxon>Cucujiformia</taxon>
        <taxon>Chrysomeloidea</taxon>
        <taxon>Chrysomelidae</taxon>
        <taxon>Bruchinae</taxon>
        <taxon>Bruchini</taxon>
        <taxon>Acanthoscelides</taxon>
    </lineage>
</organism>
<name>A0A9P0M9D4_ACAOB</name>
<sequence length="55" mass="6278">MCTYSANMATVYATLLTSLMIEVIIQLRLIEETLQYTTDSDGLKRCIERHAQVLL</sequence>
<dbReference type="EMBL" id="CAKOFQ010007931">
    <property type="protein sequence ID" value="CAH2009905.1"/>
    <property type="molecule type" value="Genomic_DNA"/>
</dbReference>
<keyword evidence="3" id="KW-1185">Reference proteome</keyword>
<dbReference type="EMBL" id="CAKOFQ010007068">
    <property type="protein sequence ID" value="CAH1989691.1"/>
    <property type="molecule type" value="Genomic_DNA"/>
</dbReference>
<gene>
    <name evidence="1" type="ORF">ACAOBT_LOCUS19182</name>
    <name evidence="2" type="ORF">ACAOBT_LOCUS31206</name>
</gene>
<evidence type="ECO:0000313" key="2">
    <source>
        <dbReference type="EMBL" id="CAH2009905.1"/>
    </source>
</evidence>
<proteinExistence type="predicted"/>
<evidence type="ECO:0000313" key="3">
    <source>
        <dbReference type="Proteomes" id="UP001152888"/>
    </source>
</evidence>
<dbReference type="AlphaFoldDB" id="A0A9P0M9D4"/>
<dbReference type="Proteomes" id="UP001152888">
    <property type="component" value="Unassembled WGS sequence"/>
</dbReference>
<reference evidence="2" key="1">
    <citation type="submission" date="2022-03" db="EMBL/GenBank/DDBJ databases">
        <authorList>
            <person name="Sayadi A."/>
        </authorList>
    </citation>
    <scope>NUCLEOTIDE SEQUENCE</scope>
</reference>